<reference evidence="2 3" key="1">
    <citation type="submission" date="2018-03" db="EMBL/GenBank/DDBJ databases">
        <title>Genomic Encyclopedia of Type Strains, Phase III (KMG-III): the genomes of soil and plant-associated and newly described type strains.</title>
        <authorList>
            <person name="Whitman W."/>
        </authorList>
    </citation>
    <scope>NUCLEOTIDE SEQUENCE [LARGE SCALE GENOMIC DNA]</scope>
    <source>
        <strain evidence="2 3">CGMCC 1.9313</strain>
    </source>
</reference>
<dbReference type="EMBL" id="PVTH01000006">
    <property type="protein sequence ID" value="PRY52353.1"/>
    <property type="molecule type" value="Genomic_DNA"/>
</dbReference>
<evidence type="ECO:0000313" key="3">
    <source>
        <dbReference type="Proteomes" id="UP000238034"/>
    </source>
</evidence>
<evidence type="ECO:0000256" key="1">
    <source>
        <dbReference type="SAM" id="SignalP"/>
    </source>
</evidence>
<dbReference type="AlphaFoldDB" id="A0A2T0U373"/>
<keyword evidence="1" id="KW-0732">Signal</keyword>
<sequence length="227" mass="26016">MFTKKSCILFLFQLVLIFQHASAQESILSEYSPLYVQKLIAVAKENYPKSKAYEHQVKIAKYNLSGEKTSWLDPFSFSYLLRSNNNTVDIVNPQLLTGYQFGVSVNPGSLLKKPFNIKAAKEEVKIAQLEQNEYALQLESEVTRRYMFYLQSLNLLKLQNKITVDAESSFADLKLKYQRSEITFQEYNSASTNLSNAQMARVQAEANMITAKASIEELLVRKLEEIK</sequence>
<evidence type="ECO:0000313" key="2">
    <source>
        <dbReference type="EMBL" id="PRY52353.1"/>
    </source>
</evidence>
<keyword evidence="3" id="KW-1185">Reference proteome</keyword>
<feature type="chain" id="PRO_5015637433" evidence="1">
    <location>
        <begin position="24"/>
        <end position="227"/>
    </location>
</feature>
<dbReference type="GO" id="GO:0015562">
    <property type="term" value="F:efflux transmembrane transporter activity"/>
    <property type="evidence" value="ECO:0007669"/>
    <property type="project" value="InterPro"/>
</dbReference>
<protein>
    <submittedName>
        <fullName evidence="2">Outer membrane efflux protein</fullName>
    </submittedName>
</protein>
<dbReference type="SUPFAM" id="SSF56954">
    <property type="entry name" value="Outer membrane efflux proteins (OEP)"/>
    <property type="match status" value="1"/>
</dbReference>
<dbReference type="OrthoDB" id="793488at2"/>
<dbReference type="Gene3D" id="1.20.1600.10">
    <property type="entry name" value="Outer membrane efflux proteins (OEP)"/>
    <property type="match status" value="1"/>
</dbReference>
<accession>A0A2T0U373</accession>
<gene>
    <name evidence="2" type="ORF">B0I27_106113</name>
</gene>
<dbReference type="RefSeq" id="WP_106293403.1">
    <property type="nucleotide sequence ID" value="NZ_PVTH01000006.1"/>
</dbReference>
<comment type="caution">
    <text evidence="2">The sequence shown here is derived from an EMBL/GenBank/DDBJ whole genome shotgun (WGS) entry which is preliminary data.</text>
</comment>
<name>A0A2T0U373_9SPHI</name>
<feature type="signal peptide" evidence="1">
    <location>
        <begin position="1"/>
        <end position="23"/>
    </location>
</feature>
<proteinExistence type="predicted"/>
<organism evidence="2 3">
    <name type="scientific">Arcticibacter pallidicorallinus</name>
    <dbReference type="NCBI Taxonomy" id="1259464"/>
    <lineage>
        <taxon>Bacteria</taxon>
        <taxon>Pseudomonadati</taxon>
        <taxon>Bacteroidota</taxon>
        <taxon>Sphingobacteriia</taxon>
        <taxon>Sphingobacteriales</taxon>
        <taxon>Sphingobacteriaceae</taxon>
        <taxon>Arcticibacter</taxon>
    </lineage>
</organism>
<dbReference type="Proteomes" id="UP000238034">
    <property type="component" value="Unassembled WGS sequence"/>
</dbReference>